<proteinExistence type="predicted"/>
<sequence length="111" mass="11957">MAMTVQDTGEDKAGGSAADHGDTGTGSHAGTTYGPSPSRSRPVTEPKRRRRVDRERAGPERGPPPAYGRRRGPALCERSVPVTYLPVREADDAGRQGWTEAQSPYRALRIA</sequence>
<dbReference type="AlphaFoldDB" id="A0A918NSY3"/>
<feature type="region of interest" description="Disordered" evidence="1">
    <location>
        <begin position="90"/>
        <end position="111"/>
    </location>
</feature>
<name>A0A918NSY3_9ACTN</name>
<protein>
    <submittedName>
        <fullName evidence="2">Uncharacterized protein</fullName>
    </submittedName>
</protein>
<comment type="caution">
    <text evidence="2">The sequence shown here is derived from an EMBL/GenBank/DDBJ whole genome shotgun (WGS) entry which is preliminary data.</text>
</comment>
<accession>A0A918NSY3</accession>
<dbReference type="Proteomes" id="UP000619244">
    <property type="component" value="Unassembled WGS sequence"/>
</dbReference>
<reference evidence="2" key="1">
    <citation type="journal article" date="2014" name="Int. J. Syst. Evol. Microbiol.">
        <title>Complete genome sequence of Corynebacterium casei LMG S-19264T (=DSM 44701T), isolated from a smear-ripened cheese.</title>
        <authorList>
            <consortium name="US DOE Joint Genome Institute (JGI-PGF)"/>
            <person name="Walter F."/>
            <person name="Albersmeier A."/>
            <person name="Kalinowski J."/>
            <person name="Ruckert C."/>
        </authorList>
    </citation>
    <scope>NUCLEOTIDE SEQUENCE</scope>
    <source>
        <strain evidence="2">JCM 4790</strain>
    </source>
</reference>
<feature type="compositionally biased region" description="Polar residues" evidence="1">
    <location>
        <begin position="25"/>
        <end position="41"/>
    </location>
</feature>
<organism evidence="2 3">
    <name type="scientific">Streptomyces minutiscleroticus</name>
    <dbReference type="NCBI Taxonomy" id="68238"/>
    <lineage>
        <taxon>Bacteria</taxon>
        <taxon>Bacillati</taxon>
        <taxon>Actinomycetota</taxon>
        <taxon>Actinomycetes</taxon>
        <taxon>Kitasatosporales</taxon>
        <taxon>Streptomycetaceae</taxon>
        <taxon>Streptomyces</taxon>
    </lineage>
</organism>
<evidence type="ECO:0000313" key="3">
    <source>
        <dbReference type="Proteomes" id="UP000619244"/>
    </source>
</evidence>
<dbReference type="EMBL" id="BMVU01000030">
    <property type="protein sequence ID" value="GGX92161.1"/>
    <property type="molecule type" value="Genomic_DNA"/>
</dbReference>
<evidence type="ECO:0000256" key="1">
    <source>
        <dbReference type="SAM" id="MobiDB-lite"/>
    </source>
</evidence>
<evidence type="ECO:0000313" key="2">
    <source>
        <dbReference type="EMBL" id="GGX92161.1"/>
    </source>
</evidence>
<keyword evidence="3" id="KW-1185">Reference proteome</keyword>
<feature type="compositionally biased region" description="Basic and acidic residues" evidence="1">
    <location>
        <begin position="42"/>
        <end position="59"/>
    </location>
</feature>
<reference evidence="2" key="2">
    <citation type="submission" date="2020-09" db="EMBL/GenBank/DDBJ databases">
        <authorList>
            <person name="Sun Q."/>
            <person name="Ohkuma M."/>
        </authorList>
    </citation>
    <scope>NUCLEOTIDE SEQUENCE</scope>
    <source>
        <strain evidence="2">JCM 4790</strain>
    </source>
</reference>
<gene>
    <name evidence="2" type="ORF">GCM10010358_52540</name>
</gene>
<feature type="region of interest" description="Disordered" evidence="1">
    <location>
        <begin position="1"/>
        <end position="76"/>
    </location>
</feature>